<dbReference type="FunCoup" id="D8UAK5">
    <property type="interactions" value="423"/>
</dbReference>
<dbReference type="RefSeq" id="XP_002955700.1">
    <property type="nucleotide sequence ID" value="XM_002955654.1"/>
</dbReference>
<name>D8UAK5_VOLCA</name>
<keyword evidence="3" id="KW-1185">Reference proteome</keyword>
<dbReference type="STRING" id="3068.D8UAK5"/>
<evidence type="ECO:0000256" key="1">
    <source>
        <dbReference type="SAM" id="Phobius"/>
    </source>
</evidence>
<dbReference type="PANTHER" id="PTHR42650:SF1">
    <property type="entry name" value="GUIDED ENTRY OF TAIL-ANCHORED PROTEINS FACTOR 1"/>
    <property type="match status" value="1"/>
</dbReference>
<keyword evidence="1" id="KW-1133">Transmembrane helix</keyword>
<dbReference type="PANTHER" id="PTHR42650">
    <property type="entry name" value="TAIL-ANCHORED PROTEIN INSERTION RECEPTOR WRB"/>
    <property type="match status" value="1"/>
</dbReference>
<dbReference type="EMBL" id="GL378374">
    <property type="protein sequence ID" value="EFJ43340.1"/>
    <property type="molecule type" value="Genomic_DNA"/>
</dbReference>
<dbReference type="KEGG" id="vcn:VOLCADRAFT_119133"/>
<dbReference type="GO" id="GO:0043495">
    <property type="term" value="F:protein-membrane adaptor activity"/>
    <property type="evidence" value="ECO:0007669"/>
    <property type="project" value="TreeGrafter"/>
</dbReference>
<protein>
    <submittedName>
        <fullName evidence="2">Uncharacterized protein</fullName>
    </submittedName>
</protein>
<dbReference type="AlphaFoldDB" id="D8UAK5"/>
<evidence type="ECO:0000313" key="3">
    <source>
        <dbReference type="Proteomes" id="UP000001058"/>
    </source>
</evidence>
<reference evidence="2 3" key="1">
    <citation type="journal article" date="2010" name="Science">
        <title>Genomic analysis of organismal complexity in the multicellular green alga Volvox carteri.</title>
        <authorList>
            <person name="Prochnik S.E."/>
            <person name="Umen J."/>
            <person name="Nedelcu A.M."/>
            <person name="Hallmann A."/>
            <person name="Miller S.M."/>
            <person name="Nishii I."/>
            <person name="Ferris P."/>
            <person name="Kuo A."/>
            <person name="Mitros T."/>
            <person name="Fritz-Laylin L.K."/>
            <person name="Hellsten U."/>
            <person name="Chapman J."/>
            <person name="Simakov O."/>
            <person name="Rensing S.A."/>
            <person name="Terry A."/>
            <person name="Pangilinan J."/>
            <person name="Kapitonov V."/>
            <person name="Jurka J."/>
            <person name="Salamov A."/>
            <person name="Shapiro H."/>
            <person name="Schmutz J."/>
            <person name="Grimwood J."/>
            <person name="Lindquist E."/>
            <person name="Lucas S."/>
            <person name="Grigoriev I.V."/>
            <person name="Schmitt R."/>
            <person name="Kirk D."/>
            <person name="Rokhsar D.S."/>
        </authorList>
    </citation>
    <scope>NUCLEOTIDE SEQUENCE [LARGE SCALE GENOMIC DNA]</scope>
    <source>
        <strain evidence="3">f. Nagariensis / Eve</strain>
    </source>
</reference>
<dbReference type="Proteomes" id="UP000001058">
    <property type="component" value="Unassembled WGS sequence"/>
</dbReference>
<gene>
    <name evidence="2" type="ORF">VOLCADRAFT_119133</name>
</gene>
<dbReference type="GeneID" id="9614405"/>
<accession>D8UAK5</accession>
<keyword evidence="1" id="KW-0472">Membrane</keyword>
<sequence>MATFLPLGPWFVLLSFAAFVVINGAIWLARRHKAATSGSRRAKLTAEIAFLRREAAKLNTPSTYARCAKYQRLANAKDKDLADLNAGPGVSGTADRLLVLGRAVKTLVLCAVTLAVWEAPVARVMPRAVVAPLGRLLAFPHGAELAGFGGVAVAPWLLLLDLATEALARAAFPSAPPGTACGPAALDPAAVERLMKEVDAMGRSRSQQQLAQPATL</sequence>
<evidence type="ECO:0000313" key="2">
    <source>
        <dbReference type="EMBL" id="EFJ43340.1"/>
    </source>
</evidence>
<dbReference type="GO" id="GO:0043529">
    <property type="term" value="C:GET complex"/>
    <property type="evidence" value="ECO:0007669"/>
    <property type="project" value="TreeGrafter"/>
</dbReference>
<dbReference type="OrthoDB" id="512018at2759"/>
<dbReference type="InParanoid" id="D8UAK5"/>
<keyword evidence="1" id="KW-0812">Transmembrane</keyword>
<feature type="transmembrane region" description="Helical" evidence="1">
    <location>
        <begin position="6"/>
        <end position="29"/>
    </location>
</feature>
<organism evidence="3">
    <name type="scientific">Volvox carteri f. nagariensis</name>
    <dbReference type="NCBI Taxonomy" id="3068"/>
    <lineage>
        <taxon>Eukaryota</taxon>
        <taxon>Viridiplantae</taxon>
        <taxon>Chlorophyta</taxon>
        <taxon>core chlorophytes</taxon>
        <taxon>Chlorophyceae</taxon>
        <taxon>CS clade</taxon>
        <taxon>Chlamydomonadales</taxon>
        <taxon>Volvocaceae</taxon>
        <taxon>Volvox</taxon>
    </lineage>
</organism>
<dbReference type="GO" id="GO:0071816">
    <property type="term" value="P:tail-anchored membrane protein insertion into ER membrane"/>
    <property type="evidence" value="ECO:0007669"/>
    <property type="project" value="TreeGrafter"/>
</dbReference>
<proteinExistence type="predicted"/>